<organism evidence="1 2">
    <name type="scientific">Microlunatus ginsengisoli</name>
    <dbReference type="NCBI Taxonomy" id="363863"/>
    <lineage>
        <taxon>Bacteria</taxon>
        <taxon>Bacillati</taxon>
        <taxon>Actinomycetota</taxon>
        <taxon>Actinomycetes</taxon>
        <taxon>Propionibacteriales</taxon>
        <taxon>Propionibacteriaceae</taxon>
        <taxon>Microlunatus</taxon>
    </lineage>
</organism>
<name>A0ABP6ZCG6_9ACTN</name>
<gene>
    <name evidence="1" type="ORF">GCM10022236_01460</name>
</gene>
<dbReference type="Proteomes" id="UP001501490">
    <property type="component" value="Unassembled WGS sequence"/>
</dbReference>
<sequence length="53" mass="5999">MDPARTQEERTGNFDELVRGLDDLAERPVGEHHDRLAEVHEALHRALNEPPAS</sequence>
<keyword evidence="2" id="KW-1185">Reference proteome</keyword>
<proteinExistence type="predicted"/>
<dbReference type="EMBL" id="BAABAB010000002">
    <property type="protein sequence ID" value="GAA3603423.1"/>
    <property type="molecule type" value="Genomic_DNA"/>
</dbReference>
<evidence type="ECO:0000313" key="1">
    <source>
        <dbReference type="EMBL" id="GAA3603423.1"/>
    </source>
</evidence>
<dbReference type="RefSeq" id="WP_344801152.1">
    <property type="nucleotide sequence ID" value="NZ_BAABAB010000002.1"/>
</dbReference>
<protein>
    <submittedName>
        <fullName evidence="1">Uncharacterized protein</fullName>
    </submittedName>
</protein>
<reference evidence="2" key="1">
    <citation type="journal article" date="2019" name="Int. J. Syst. Evol. Microbiol.">
        <title>The Global Catalogue of Microorganisms (GCM) 10K type strain sequencing project: providing services to taxonomists for standard genome sequencing and annotation.</title>
        <authorList>
            <consortium name="The Broad Institute Genomics Platform"/>
            <consortium name="The Broad Institute Genome Sequencing Center for Infectious Disease"/>
            <person name="Wu L."/>
            <person name="Ma J."/>
        </authorList>
    </citation>
    <scope>NUCLEOTIDE SEQUENCE [LARGE SCALE GENOMIC DNA]</scope>
    <source>
        <strain evidence="2">JCM 16929</strain>
    </source>
</reference>
<comment type="caution">
    <text evidence="1">The sequence shown here is derived from an EMBL/GenBank/DDBJ whole genome shotgun (WGS) entry which is preliminary data.</text>
</comment>
<accession>A0ABP6ZCG6</accession>
<evidence type="ECO:0000313" key="2">
    <source>
        <dbReference type="Proteomes" id="UP001501490"/>
    </source>
</evidence>